<dbReference type="EMBL" id="CM000641">
    <property type="protein sequence ID" value="EED93555.1"/>
    <property type="molecule type" value="Genomic_DNA"/>
</dbReference>
<proteinExistence type="predicted"/>
<accession>B8C0P6</accession>
<dbReference type="GeneID" id="7451410"/>
<dbReference type="RefSeq" id="XP_002290018.1">
    <property type="nucleotide sequence ID" value="XM_002289982.1"/>
</dbReference>
<protein>
    <submittedName>
        <fullName evidence="2">Uncharacterized protein</fullName>
    </submittedName>
</protein>
<dbReference type="Proteomes" id="UP000001449">
    <property type="component" value="Chromosome 4"/>
</dbReference>
<evidence type="ECO:0000313" key="2">
    <source>
        <dbReference type="EMBL" id="EED93555.1"/>
    </source>
</evidence>
<gene>
    <name evidence="2" type="ORF">THAPSDRAFT_4923</name>
</gene>
<evidence type="ECO:0000256" key="1">
    <source>
        <dbReference type="SAM" id="MobiDB-lite"/>
    </source>
</evidence>
<feature type="region of interest" description="Disordered" evidence="1">
    <location>
        <begin position="49"/>
        <end position="72"/>
    </location>
</feature>
<evidence type="ECO:0000313" key="3">
    <source>
        <dbReference type="Proteomes" id="UP000001449"/>
    </source>
</evidence>
<name>B8C0P6_THAPS</name>
<dbReference type="AlphaFoldDB" id="B8C0P6"/>
<dbReference type="InParanoid" id="B8C0P6"/>
<dbReference type="KEGG" id="tps:THAPSDRAFT_4923"/>
<dbReference type="PaxDb" id="35128-Thaps4923"/>
<sequence>MCCNKPRGKDADHGDTWMEPLSKKNRMSKRHITCIPAANDTVDVGEVTTADPKQKAEEVKGTDAGSKNPRLSKLGSAVSWNGLVGEIGNIDEDDDDFFAGETIIPDFGKQSTDSKLAGSITLGNLSLSEFNFDPDDIIDRNGRA</sequence>
<reference evidence="2 3" key="1">
    <citation type="journal article" date="2004" name="Science">
        <title>The genome of the diatom Thalassiosira pseudonana: ecology, evolution, and metabolism.</title>
        <authorList>
            <person name="Armbrust E.V."/>
            <person name="Berges J.A."/>
            <person name="Bowler C."/>
            <person name="Green B.R."/>
            <person name="Martinez D."/>
            <person name="Putnam N.H."/>
            <person name="Zhou S."/>
            <person name="Allen A.E."/>
            <person name="Apt K.E."/>
            <person name="Bechner M."/>
            <person name="Brzezinski M.A."/>
            <person name="Chaal B.K."/>
            <person name="Chiovitti A."/>
            <person name="Davis A.K."/>
            <person name="Demarest M.S."/>
            <person name="Detter J.C."/>
            <person name="Glavina T."/>
            <person name="Goodstein D."/>
            <person name="Hadi M.Z."/>
            <person name="Hellsten U."/>
            <person name="Hildebrand M."/>
            <person name="Jenkins B.D."/>
            <person name="Jurka J."/>
            <person name="Kapitonov V.V."/>
            <person name="Kroger N."/>
            <person name="Lau W.W."/>
            <person name="Lane T.W."/>
            <person name="Larimer F.W."/>
            <person name="Lippmeier J.C."/>
            <person name="Lucas S."/>
            <person name="Medina M."/>
            <person name="Montsant A."/>
            <person name="Obornik M."/>
            <person name="Parker M.S."/>
            <person name="Palenik B."/>
            <person name="Pazour G.J."/>
            <person name="Richardson P.M."/>
            <person name="Rynearson T.A."/>
            <person name="Saito M.A."/>
            <person name="Schwartz D.C."/>
            <person name="Thamatrakoln K."/>
            <person name="Valentin K."/>
            <person name="Vardi A."/>
            <person name="Wilkerson F.P."/>
            <person name="Rokhsar D.S."/>
        </authorList>
    </citation>
    <scope>NUCLEOTIDE SEQUENCE [LARGE SCALE GENOMIC DNA]</scope>
    <source>
        <strain evidence="2 3">CCMP1335</strain>
    </source>
</reference>
<feature type="compositionally biased region" description="Basic and acidic residues" evidence="1">
    <location>
        <begin position="52"/>
        <end position="61"/>
    </location>
</feature>
<reference evidence="2 3" key="2">
    <citation type="journal article" date="2008" name="Nature">
        <title>The Phaeodactylum genome reveals the evolutionary history of diatom genomes.</title>
        <authorList>
            <person name="Bowler C."/>
            <person name="Allen A.E."/>
            <person name="Badger J.H."/>
            <person name="Grimwood J."/>
            <person name="Jabbari K."/>
            <person name="Kuo A."/>
            <person name="Maheswari U."/>
            <person name="Martens C."/>
            <person name="Maumus F."/>
            <person name="Otillar R.P."/>
            <person name="Rayko E."/>
            <person name="Salamov A."/>
            <person name="Vandepoele K."/>
            <person name="Beszteri B."/>
            <person name="Gruber A."/>
            <person name="Heijde M."/>
            <person name="Katinka M."/>
            <person name="Mock T."/>
            <person name="Valentin K."/>
            <person name="Verret F."/>
            <person name="Berges J.A."/>
            <person name="Brownlee C."/>
            <person name="Cadoret J.P."/>
            <person name="Chiovitti A."/>
            <person name="Choi C.J."/>
            <person name="Coesel S."/>
            <person name="De Martino A."/>
            <person name="Detter J.C."/>
            <person name="Durkin C."/>
            <person name="Falciatore A."/>
            <person name="Fournet J."/>
            <person name="Haruta M."/>
            <person name="Huysman M.J."/>
            <person name="Jenkins B.D."/>
            <person name="Jiroutova K."/>
            <person name="Jorgensen R.E."/>
            <person name="Joubert Y."/>
            <person name="Kaplan A."/>
            <person name="Kroger N."/>
            <person name="Kroth P.G."/>
            <person name="La Roche J."/>
            <person name="Lindquist E."/>
            <person name="Lommer M."/>
            <person name="Martin-Jezequel V."/>
            <person name="Lopez P.J."/>
            <person name="Lucas S."/>
            <person name="Mangogna M."/>
            <person name="McGinnis K."/>
            <person name="Medlin L.K."/>
            <person name="Montsant A."/>
            <person name="Oudot-Le Secq M.P."/>
            <person name="Napoli C."/>
            <person name="Obornik M."/>
            <person name="Parker M.S."/>
            <person name="Petit J.L."/>
            <person name="Porcel B.M."/>
            <person name="Poulsen N."/>
            <person name="Robison M."/>
            <person name="Rychlewski L."/>
            <person name="Rynearson T.A."/>
            <person name="Schmutz J."/>
            <person name="Shapiro H."/>
            <person name="Siaut M."/>
            <person name="Stanley M."/>
            <person name="Sussman M.R."/>
            <person name="Taylor A.R."/>
            <person name="Vardi A."/>
            <person name="von Dassow P."/>
            <person name="Vyverman W."/>
            <person name="Willis A."/>
            <person name="Wyrwicz L.S."/>
            <person name="Rokhsar D.S."/>
            <person name="Weissenbach J."/>
            <person name="Armbrust E.V."/>
            <person name="Green B.R."/>
            <person name="Van de Peer Y."/>
            <person name="Grigoriev I.V."/>
        </authorList>
    </citation>
    <scope>NUCLEOTIDE SEQUENCE [LARGE SCALE GENOMIC DNA]</scope>
    <source>
        <strain evidence="2 3">CCMP1335</strain>
    </source>
</reference>
<organism evidence="2 3">
    <name type="scientific">Thalassiosira pseudonana</name>
    <name type="common">Marine diatom</name>
    <name type="synonym">Cyclotella nana</name>
    <dbReference type="NCBI Taxonomy" id="35128"/>
    <lineage>
        <taxon>Eukaryota</taxon>
        <taxon>Sar</taxon>
        <taxon>Stramenopiles</taxon>
        <taxon>Ochrophyta</taxon>
        <taxon>Bacillariophyta</taxon>
        <taxon>Coscinodiscophyceae</taxon>
        <taxon>Thalassiosirophycidae</taxon>
        <taxon>Thalassiosirales</taxon>
        <taxon>Thalassiosiraceae</taxon>
        <taxon>Thalassiosira</taxon>
    </lineage>
</organism>
<dbReference type="HOGENOM" id="CLU_1800362_0_0_1"/>
<keyword evidence="3" id="KW-1185">Reference proteome</keyword>